<evidence type="ECO:0000256" key="1">
    <source>
        <dbReference type="SAM" id="MobiDB-lite"/>
    </source>
</evidence>
<evidence type="ECO:0000313" key="3">
    <source>
        <dbReference type="Proteomes" id="UP000327013"/>
    </source>
</evidence>
<dbReference type="OrthoDB" id="1932113at2759"/>
<dbReference type="EMBL" id="CM017321">
    <property type="protein sequence ID" value="KAE7999082.1"/>
    <property type="molecule type" value="Genomic_DNA"/>
</dbReference>
<reference evidence="2 3" key="1">
    <citation type="submission" date="2019-06" db="EMBL/GenBank/DDBJ databases">
        <title>A chromosomal-level reference genome of Carpinus fangiana (Coryloideae, Betulaceae).</title>
        <authorList>
            <person name="Yang X."/>
            <person name="Wang Z."/>
            <person name="Zhang L."/>
            <person name="Hao G."/>
            <person name="Liu J."/>
            <person name="Yang Y."/>
        </authorList>
    </citation>
    <scope>NUCLEOTIDE SEQUENCE [LARGE SCALE GENOMIC DNA]</scope>
    <source>
        <strain evidence="2">Cfa_2016G</strain>
        <tissue evidence="2">Leaf</tissue>
    </source>
</reference>
<feature type="region of interest" description="Disordered" evidence="1">
    <location>
        <begin position="33"/>
        <end position="68"/>
    </location>
</feature>
<dbReference type="PANTHER" id="PTHR35277">
    <property type="entry name" value="OS09G0363700 PROTEIN"/>
    <property type="match status" value="1"/>
</dbReference>
<dbReference type="AlphaFoldDB" id="A0A5N6QIA2"/>
<dbReference type="Proteomes" id="UP000327013">
    <property type="component" value="Chromosome 1"/>
</dbReference>
<proteinExistence type="predicted"/>
<accession>A0A5N6QIA2</accession>
<name>A0A5N6QIA2_9ROSI</name>
<protein>
    <submittedName>
        <fullName evidence="2">Uncharacterized protein</fullName>
    </submittedName>
</protein>
<feature type="compositionally biased region" description="Basic and acidic residues" evidence="1">
    <location>
        <begin position="33"/>
        <end position="51"/>
    </location>
</feature>
<gene>
    <name evidence="2" type="ORF">FH972_003563</name>
</gene>
<sequence>MAEPKPEPTVSPKEKDVKAPNIIERAKEEIDAITHTAKSPEHHKETHGRSDDIDENTPIDEVKGPSVFERVKEEIEAIVEAIHPKKESKSQEP</sequence>
<dbReference type="PANTHER" id="PTHR35277:SF10">
    <property type="entry name" value="OS09G0363700 PROTEIN"/>
    <property type="match status" value="1"/>
</dbReference>
<organism evidence="2 3">
    <name type="scientific">Carpinus fangiana</name>
    <dbReference type="NCBI Taxonomy" id="176857"/>
    <lineage>
        <taxon>Eukaryota</taxon>
        <taxon>Viridiplantae</taxon>
        <taxon>Streptophyta</taxon>
        <taxon>Embryophyta</taxon>
        <taxon>Tracheophyta</taxon>
        <taxon>Spermatophyta</taxon>
        <taxon>Magnoliopsida</taxon>
        <taxon>eudicotyledons</taxon>
        <taxon>Gunneridae</taxon>
        <taxon>Pentapetalae</taxon>
        <taxon>rosids</taxon>
        <taxon>fabids</taxon>
        <taxon>Fagales</taxon>
        <taxon>Betulaceae</taxon>
        <taxon>Carpinus</taxon>
    </lineage>
</organism>
<feature type="region of interest" description="Disordered" evidence="1">
    <location>
        <begin position="1"/>
        <end position="21"/>
    </location>
</feature>
<keyword evidence="3" id="KW-1185">Reference proteome</keyword>
<evidence type="ECO:0000313" key="2">
    <source>
        <dbReference type="EMBL" id="KAE7999082.1"/>
    </source>
</evidence>